<evidence type="ECO:0000313" key="5">
    <source>
        <dbReference type="Proteomes" id="UP000008672"/>
    </source>
</evidence>
<evidence type="ECO:0000256" key="2">
    <source>
        <dbReference type="ARBA" id="ARBA00038331"/>
    </source>
</evidence>
<dbReference type="Ensembl" id="ENSLACT00000006526.1">
    <property type="protein sequence ID" value="ENSLACP00000006473.1"/>
    <property type="gene ID" value="ENSLACG00000005741.1"/>
</dbReference>
<dbReference type="Bgee" id="ENSLACG00000005741">
    <property type="expression patterns" value="Expressed in pelvic fin and 6 other cell types or tissues"/>
</dbReference>
<keyword evidence="5" id="KW-1185">Reference proteome</keyword>
<keyword evidence="1" id="KW-0430">Lectin</keyword>
<protein>
    <submittedName>
        <fullName evidence="4">Si:ch211-251f6.6</fullName>
    </submittedName>
</protein>
<feature type="chain" id="PRO_5003579074" evidence="3">
    <location>
        <begin position="22"/>
        <end position="265"/>
    </location>
</feature>
<dbReference type="GeneTree" id="ENSGT00510000047886"/>
<feature type="signal peptide" evidence="3">
    <location>
        <begin position="1"/>
        <end position="21"/>
    </location>
</feature>
<reference evidence="4" key="2">
    <citation type="submission" date="2025-08" db="UniProtKB">
        <authorList>
            <consortium name="Ensembl"/>
        </authorList>
    </citation>
    <scope>IDENTIFICATION</scope>
</reference>
<dbReference type="AlphaFoldDB" id="H3AA02"/>
<evidence type="ECO:0000256" key="1">
    <source>
        <dbReference type="ARBA" id="ARBA00022734"/>
    </source>
</evidence>
<dbReference type="InParanoid" id="H3AA02"/>
<reference evidence="5" key="1">
    <citation type="submission" date="2011-08" db="EMBL/GenBank/DDBJ databases">
        <title>The draft genome of Latimeria chalumnae.</title>
        <authorList>
            <person name="Di Palma F."/>
            <person name="Alfoldi J."/>
            <person name="Johnson J."/>
            <person name="Berlin A."/>
            <person name="Gnerre S."/>
            <person name="Jaffe D."/>
            <person name="MacCallum I."/>
            <person name="Young S."/>
            <person name="Walker B.J."/>
            <person name="Lander E."/>
            <person name="Lindblad-Toh K."/>
        </authorList>
    </citation>
    <scope>NUCLEOTIDE SEQUENCE [LARGE SCALE GENOMIC DNA]</scope>
    <source>
        <strain evidence="5">Wild caught</strain>
    </source>
</reference>
<organism evidence="4 5">
    <name type="scientific">Latimeria chalumnae</name>
    <name type="common">Coelacanth</name>
    <dbReference type="NCBI Taxonomy" id="7897"/>
    <lineage>
        <taxon>Eukaryota</taxon>
        <taxon>Metazoa</taxon>
        <taxon>Chordata</taxon>
        <taxon>Craniata</taxon>
        <taxon>Vertebrata</taxon>
        <taxon>Euteleostomi</taxon>
        <taxon>Coelacanthiformes</taxon>
        <taxon>Coelacanthidae</taxon>
        <taxon>Latimeria</taxon>
    </lineage>
</organism>
<dbReference type="EMBL" id="AFYH01099440">
    <property type="status" value="NOT_ANNOTATED_CDS"/>
    <property type="molecule type" value="Genomic_DNA"/>
</dbReference>
<dbReference type="eggNOG" id="ENOG502S0FI">
    <property type="taxonomic scope" value="Eukaryota"/>
</dbReference>
<evidence type="ECO:0000313" key="4">
    <source>
        <dbReference type="Ensembl" id="ENSLACP00000006473.1"/>
    </source>
</evidence>
<reference evidence="4" key="3">
    <citation type="submission" date="2025-09" db="UniProtKB">
        <authorList>
            <consortium name="Ensembl"/>
        </authorList>
    </citation>
    <scope>IDENTIFICATION</scope>
</reference>
<gene>
    <name evidence="4" type="primary">LOC102361179</name>
</gene>
<dbReference type="InterPro" id="IPR051513">
    <property type="entry name" value="Tectonin_beta-prop"/>
</dbReference>
<dbReference type="PANTHER" id="PTHR23250:SF3">
    <property type="entry name" value="FISH-EGG LECTIN-LIKE ISOFORM X1-RELATED"/>
    <property type="match status" value="1"/>
</dbReference>
<dbReference type="Proteomes" id="UP000008672">
    <property type="component" value="Unassembled WGS sequence"/>
</dbReference>
<evidence type="ECO:0000256" key="3">
    <source>
        <dbReference type="SAM" id="SignalP"/>
    </source>
</evidence>
<proteinExistence type="inferred from homology"/>
<dbReference type="PANTHER" id="PTHR23250">
    <property type="entry name" value="DYSFERLIN-RELATED"/>
    <property type="match status" value="1"/>
</dbReference>
<dbReference type="Pfam" id="PF19193">
    <property type="entry name" value="Tectonin"/>
    <property type="match status" value="1"/>
</dbReference>
<dbReference type="GO" id="GO:0030246">
    <property type="term" value="F:carbohydrate binding"/>
    <property type="evidence" value="ECO:0007669"/>
    <property type="project" value="UniProtKB-KW"/>
</dbReference>
<comment type="similarity">
    <text evidence="2">Belongs to the tectonin family.</text>
</comment>
<dbReference type="OMA" id="CTEIPNP"/>
<dbReference type="InterPro" id="IPR006624">
    <property type="entry name" value="Beta-propeller_rpt_TECPR"/>
</dbReference>
<name>H3AA02_LATCH</name>
<accession>H3AA02</accession>
<dbReference type="STRING" id="7897.ENSLACP00000006473"/>
<dbReference type="SMART" id="SM00706">
    <property type="entry name" value="TECPR"/>
    <property type="match status" value="5"/>
</dbReference>
<keyword evidence="3" id="KW-0732">Signal</keyword>
<sequence length="265" mass="29668">QKESMQLSIFLLPFLLGCGYALVCTDISGYLRQIDVSNGQVVGVNTNEDIFTRYQQTWVNIPGKLTHVTVGPAGIWGVNKDHEIFKLVGSSWQKVNGLLKQIDAGGDQFIAGANHYDDVFCLNKMQTISAKEEQTLSFTNIPGKLKYYSCGLRGCWGVNSNDDIFFRYDVLPEPCIGSKWQHVPGKLKMIEVGTDGSVYGVNSEGRLYQREGIADCNPIGTSWNYIENNFKISHVSYDNHLLWLILPDDSIKTCKCTESFLFSLV</sequence>